<protein>
    <submittedName>
        <fullName evidence="1">Uncharacterized protein</fullName>
    </submittedName>
</protein>
<dbReference type="Proteomes" id="UP000036890">
    <property type="component" value="Unassembled WGS sequence"/>
</dbReference>
<comment type="caution">
    <text evidence="1">The sequence shown here is derived from an EMBL/GenBank/DDBJ whole genome shotgun (WGS) entry which is preliminary data.</text>
</comment>
<gene>
    <name evidence="1" type="ORF">W7K_08040</name>
</gene>
<dbReference type="EMBL" id="AJLO02000016">
    <property type="protein sequence ID" value="KOE99770.1"/>
    <property type="molecule type" value="Genomic_DNA"/>
</dbReference>
<dbReference type="RefSeq" id="WP_010484766.1">
    <property type="nucleotide sequence ID" value="NZ_AJLO02000016.1"/>
</dbReference>
<name>A0A0L8ABT8_9GAMM</name>
<sequence length="204" mass="22239">MTDQTFFAAMAVGISPLVTLQLEFETCCSCVRQFAKEGAVACCACCDFLNGGVASAKQFPLPLRLFAGLVHIGNADIGEISKVALQYRHITGKASQAHPRGRLNCVKTPYHRMELFQAYLRSFLCKNSSHLGVPNEGFDFAVDALQQLIERAHLEASYIQLCGKKAQQDFLFAPALPVRLIAQSISLSDSIVKPDFGDQIGLPS</sequence>
<evidence type="ECO:0000313" key="2">
    <source>
        <dbReference type="Proteomes" id="UP000036890"/>
    </source>
</evidence>
<evidence type="ECO:0000313" key="1">
    <source>
        <dbReference type="EMBL" id="KOE99770.1"/>
    </source>
</evidence>
<proteinExistence type="predicted"/>
<accession>A0A0L8ABT8</accession>
<dbReference type="AlphaFoldDB" id="A0A0L8ABT8"/>
<organism evidence="1 2">
    <name type="scientific">Stenotrophomonas geniculata N1</name>
    <dbReference type="NCBI Taxonomy" id="1167641"/>
    <lineage>
        <taxon>Bacteria</taxon>
        <taxon>Pseudomonadati</taxon>
        <taxon>Pseudomonadota</taxon>
        <taxon>Gammaproteobacteria</taxon>
        <taxon>Lysobacterales</taxon>
        <taxon>Lysobacteraceae</taxon>
        <taxon>Stenotrophomonas</taxon>
    </lineage>
</organism>
<reference evidence="1 2" key="1">
    <citation type="journal article" date="2012" name="J. Bacteriol.">
        <title>Genome sequence of a novel nicotine-degrading strain, Pseudomonas geniculata N1.</title>
        <authorList>
            <person name="Tang H."/>
            <person name="Yu H."/>
            <person name="Tai C."/>
            <person name="Huang K."/>
            <person name="Liu Y."/>
            <person name="Wang L."/>
            <person name="Yao Y."/>
            <person name="Wu G."/>
            <person name="Xu P."/>
        </authorList>
    </citation>
    <scope>NUCLEOTIDE SEQUENCE [LARGE SCALE GENOMIC DNA]</scope>
    <source>
        <strain evidence="1 2">N1</strain>
    </source>
</reference>